<dbReference type="Gene3D" id="1.10.3720.10">
    <property type="entry name" value="MetI-like"/>
    <property type="match status" value="1"/>
</dbReference>
<dbReference type="AlphaFoldDB" id="A0A6J4UC12"/>
<evidence type="ECO:0000256" key="6">
    <source>
        <dbReference type="ARBA" id="ARBA00023136"/>
    </source>
</evidence>
<sequence length="316" mass="34707">MLRFTVRRLLGAIPLLLGVSVLSFVFMQLAPGGPDALYARNKRMSQEQLDQIRENMGIGRPVHEQLAVWLGNLLQGDLGTSYTQYRPVADVIWDAFPNTVLLMTAGLAIALVFALLFGTLAARKPYGPFDNLTSFVSYFGLAMPVFWFGLMLQILFAVKLTWLPSANMRGVDGGGVLDVARHLVLPAFTIAIGSIAGWSRYVRSSTLEALNQDYVRTARAKGVREGAVMTRHALKNALIPFVTVASIDIPLYLTGAVLVETVFSWPGMGRLFFDSLQVRDYPVLMGTLVLGAVLIVLGNLIADLAYGLLDPRIKYR</sequence>
<dbReference type="SUPFAM" id="SSF161098">
    <property type="entry name" value="MetI-like"/>
    <property type="match status" value="1"/>
</dbReference>
<gene>
    <name evidence="9" type="ORF">AVDCRST_MAG73-2356</name>
</gene>
<comment type="subcellular location">
    <subcellularLocation>
        <location evidence="1 7">Cell membrane</location>
        <topology evidence="1 7">Multi-pass membrane protein</topology>
    </subcellularLocation>
</comment>
<evidence type="ECO:0000259" key="8">
    <source>
        <dbReference type="PROSITE" id="PS50928"/>
    </source>
</evidence>
<name>A0A6J4UC12_9BACT</name>
<keyword evidence="6 7" id="KW-0472">Membrane</keyword>
<feature type="transmembrane region" description="Helical" evidence="7">
    <location>
        <begin position="179"/>
        <end position="198"/>
    </location>
</feature>
<dbReference type="PROSITE" id="PS50928">
    <property type="entry name" value="ABC_TM1"/>
    <property type="match status" value="1"/>
</dbReference>
<feature type="transmembrane region" description="Helical" evidence="7">
    <location>
        <begin position="283"/>
        <end position="309"/>
    </location>
</feature>
<keyword evidence="4 7" id="KW-0812">Transmembrane</keyword>
<keyword evidence="2 7" id="KW-0813">Transport</keyword>
<protein>
    <submittedName>
        <fullName evidence="9">ABC transporter, permease protein 1 (Cluster 5, nickel/peptides/opines)</fullName>
    </submittedName>
</protein>
<dbReference type="GO" id="GO:0005886">
    <property type="term" value="C:plasma membrane"/>
    <property type="evidence" value="ECO:0007669"/>
    <property type="project" value="UniProtKB-SubCell"/>
</dbReference>
<feature type="domain" description="ABC transmembrane type-1" evidence="8">
    <location>
        <begin position="96"/>
        <end position="306"/>
    </location>
</feature>
<dbReference type="InterPro" id="IPR000515">
    <property type="entry name" value="MetI-like"/>
</dbReference>
<dbReference type="InterPro" id="IPR045621">
    <property type="entry name" value="BPD_transp_1_N"/>
</dbReference>
<evidence type="ECO:0000256" key="3">
    <source>
        <dbReference type="ARBA" id="ARBA00022475"/>
    </source>
</evidence>
<proteinExistence type="inferred from homology"/>
<keyword evidence="5 7" id="KW-1133">Transmembrane helix</keyword>
<dbReference type="InterPro" id="IPR035906">
    <property type="entry name" value="MetI-like_sf"/>
</dbReference>
<comment type="similarity">
    <text evidence="7">Belongs to the binding-protein-dependent transport system permease family.</text>
</comment>
<dbReference type="Pfam" id="PF19300">
    <property type="entry name" value="BPD_transp_1_N"/>
    <property type="match status" value="1"/>
</dbReference>
<evidence type="ECO:0000256" key="4">
    <source>
        <dbReference type="ARBA" id="ARBA00022692"/>
    </source>
</evidence>
<dbReference type="PANTHER" id="PTHR43163:SF9">
    <property type="entry name" value="ABC TRANSPORTER PERMEASE PROTEIN"/>
    <property type="match status" value="1"/>
</dbReference>
<feature type="transmembrane region" description="Helical" evidence="7">
    <location>
        <begin position="238"/>
        <end position="263"/>
    </location>
</feature>
<dbReference type="PANTHER" id="PTHR43163">
    <property type="entry name" value="DIPEPTIDE TRANSPORT SYSTEM PERMEASE PROTEIN DPPB-RELATED"/>
    <property type="match status" value="1"/>
</dbReference>
<reference evidence="9" key="1">
    <citation type="submission" date="2020-02" db="EMBL/GenBank/DDBJ databases">
        <authorList>
            <person name="Meier V. D."/>
        </authorList>
    </citation>
    <scope>NUCLEOTIDE SEQUENCE</scope>
    <source>
        <strain evidence="9">AVDCRST_MAG73</strain>
    </source>
</reference>
<feature type="transmembrane region" description="Helical" evidence="7">
    <location>
        <begin position="135"/>
        <end position="159"/>
    </location>
</feature>
<feature type="transmembrane region" description="Helical" evidence="7">
    <location>
        <begin position="100"/>
        <end position="123"/>
    </location>
</feature>
<evidence type="ECO:0000256" key="2">
    <source>
        <dbReference type="ARBA" id="ARBA00022448"/>
    </source>
</evidence>
<evidence type="ECO:0000256" key="7">
    <source>
        <dbReference type="RuleBase" id="RU363032"/>
    </source>
</evidence>
<evidence type="ECO:0000256" key="5">
    <source>
        <dbReference type="ARBA" id="ARBA00022989"/>
    </source>
</evidence>
<feature type="transmembrane region" description="Helical" evidence="7">
    <location>
        <begin position="9"/>
        <end position="30"/>
    </location>
</feature>
<dbReference type="EMBL" id="CADCWE010000152">
    <property type="protein sequence ID" value="CAA9545328.1"/>
    <property type="molecule type" value="Genomic_DNA"/>
</dbReference>
<evidence type="ECO:0000313" key="9">
    <source>
        <dbReference type="EMBL" id="CAA9545328.1"/>
    </source>
</evidence>
<dbReference type="Pfam" id="PF00528">
    <property type="entry name" value="BPD_transp_1"/>
    <property type="match status" value="1"/>
</dbReference>
<dbReference type="CDD" id="cd06261">
    <property type="entry name" value="TM_PBP2"/>
    <property type="match status" value="1"/>
</dbReference>
<organism evidence="9">
    <name type="scientific">uncultured Thermomicrobiales bacterium</name>
    <dbReference type="NCBI Taxonomy" id="1645740"/>
    <lineage>
        <taxon>Bacteria</taxon>
        <taxon>Pseudomonadati</taxon>
        <taxon>Thermomicrobiota</taxon>
        <taxon>Thermomicrobia</taxon>
        <taxon>Thermomicrobiales</taxon>
        <taxon>environmental samples</taxon>
    </lineage>
</organism>
<dbReference type="GO" id="GO:0055085">
    <property type="term" value="P:transmembrane transport"/>
    <property type="evidence" value="ECO:0007669"/>
    <property type="project" value="InterPro"/>
</dbReference>
<keyword evidence="3" id="KW-1003">Cell membrane</keyword>
<evidence type="ECO:0000256" key="1">
    <source>
        <dbReference type="ARBA" id="ARBA00004651"/>
    </source>
</evidence>
<accession>A0A6J4UC12</accession>